<comment type="similarity">
    <text evidence="1">Belongs to the RelE toxin family.</text>
</comment>
<dbReference type="Proteomes" id="UP000317894">
    <property type="component" value="Unassembled WGS sequence"/>
</dbReference>
<evidence type="ECO:0000313" key="4">
    <source>
        <dbReference type="Proteomes" id="UP000317894"/>
    </source>
</evidence>
<organism evidence="3 4">
    <name type="scientific">Glacieibacterium frigidum</name>
    <dbReference type="NCBI Taxonomy" id="2593303"/>
    <lineage>
        <taxon>Bacteria</taxon>
        <taxon>Pseudomonadati</taxon>
        <taxon>Pseudomonadota</taxon>
        <taxon>Alphaproteobacteria</taxon>
        <taxon>Sphingomonadales</taxon>
        <taxon>Sphingosinicellaceae</taxon>
        <taxon>Glacieibacterium</taxon>
    </lineage>
</organism>
<comment type="caution">
    <text evidence="3">The sequence shown here is derived from an EMBL/GenBank/DDBJ whole genome shotgun (WGS) entry which is preliminary data.</text>
</comment>
<proteinExistence type="inferred from homology"/>
<evidence type="ECO:0000313" key="3">
    <source>
        <dbReference type="EMBL" id="TRW14192.1"/>
    </source>
</evidence>
<evidence type="ECO:0000256" key="2">
    <source>
        <dbReference type="ARBA" id="ARBA00022649"/>
    </source>
</evidence>
<dbReference type="PANTHER" id="PTHR33755">
    <property type="entry name" value="TOXIN PARE1-RELATED"/>
    <property type="match status" value="1"/>
</dbReference>
<dbReference type="Gene3D" id="3.30.2310.20">
    <property type="entry name" value="RelE-like"/>
    <property type="match status" value="1"/>
</dbReference>
<dbReference type="AlphaFoldDB" id="A0A552U7J8"/>
<dbReference type="InterPro" id="IPR035093">
    <property type="entry name" value="RelE/ParE_toxin_dom_sf"/>
</dbReference>
<sequence length="102" mass="11964">MTRWHRCVTYRLLERADLDIAEILDFIANFDEAAADRLNRQIVRAFAILGDSPMLGHTRTDLTTQDLRFWPVRHWLIVHRGRNPVEIVAVLDARRDLFSLLP</sequence>
<evidence type="ECO:0000256" key="1">
    <source>
        <dbReference type="ARBA" id="ARBA00006226"/>
    </source>
</evidence>
<gene>
    <name evidence="3" type="ORF">FMM06_10745</name>
</gene>
<accession>A0A552U7J8</accession>
<keyword evidence="2" id="KW-1277">Toxin-antitoxin system</keyword>
<keyword evidence="4" id="KW-1185">Reference proteome</keyword>
<dbReference type="Pfam" id="PF05016">
    <property type="entry name" value="ParE_toxin"/>
    <property type="match status" value="1"/>
</dbReference>
<dbReference type="InterPro" id="IPR007712">
    <property type="entry name" value="RelE/ParE_toxin"/>
</dbReference>
<dbReference type="EMBL" id="VJWA01000002">
    <property type="protein sequence ID" value="TRW14192.1"/>
    <property type="molecule type" value="Genomic_DNA"/>
</dbReference>
<reference evidence="3 4" key="1">
    <citation type="submission" date="2019-07" db="EMBL/GenBank/DDBJ databases">
        <title>Novel species isolated from glacier.</title>
        <authorList>
            <person name="Liu Q."/>
            <person name="Xin Y.-H."/>
        </authorList>
    </citation>
    <scope>NUCLEOTIDE SEQUENCE [LARGE SCALE GENOMIC DNA]</scope>
    <source>
        <strain evidence="3 4">LB1R16</strain>
    </source>
</reference>
<dbReference type="InterPro" id="IPR051803">
    <property type="entry name" value="TA_system_RelE-like_toxin"/>
</dbReference>
<name>A0A552U7J8_9SPHN</name>
<protein>
    <submittedName>
        <fullName evidence="3">Type II toxin-antitoxin system RelE/ParE family toxin</fullName>
    </submittedName>
</protein>
<dbReference type="OrthoDB" id="8369899at2"/>